<dbReference type="PANTHER" id="PTHR23504">
    <property type="entry name" value="MAJOR FACILITATOR SUPERFAMILY DOMAIN-CONTAINING PROTEIN 10"/>
    <property type="match status" value="1"/>
</dbReference>
<feature type="transmembrane region" description="Helical" evidence="6">
    <location>
        <begin position="114"/>
        <end position="136"/>
    </location>
</feature>
<dbReference type="SUPFAM" id="SSF103473">
    <property type="entry name" value="MFS general substrate transporter"/>
    <property type="match status" value="1"/>
</dbReference>
<feature type="transmembrane region" description="Helical" evidence="6">
    <location>
        <begin position="16"/>
        <end position="37"/>
    </location>
</feature>
<keyword evidence="3 6" id="KW-0812">Transmembrane</keyword>
<feature type="transmembrane region" description="Helical" evidence="6">
    <location>
        <begin position="190"/>
        <end position="210"/>
    </location>
</feature>
<dbReference type="AlphaFoldDB" id="A0A9X2TR81"/>
<dbReference type="Pfam" id="PF07690">
    <property type="entry name" value="MFS_1"/>
    <property type="match status" value="1"/>
</dbReference>
<evidence type="ECO:0000256" key="2">
    <source>
        <dbReference type="ARBA" id="ARBA00022448"/>
    </source>
</evidence>
<accession>A0A9X2TR81</accession>
<dbReference type="InterPro" id="IPR020846">
    <property type="entry name" value="MFS_dom"/>
</dbReference>
<feature type="transmembrane region" description="Helical" evidence="6">
    <location>
        <begin position="239"/>
        <end position="260"/>
    </location>
</feature>
<keyword evidence="2" id="KW-0813">Transport</keyword>
<evidence type="ECO:0000256" key="1">
    <source>
        <dbReference type="ARBA" id="ARBA00004141"/>
    </source>
</evidence>
<dbReference type="InterPro" id="IPR011701">
    <property type="entry name" value="MFS"/>
</dbReference>
<evidence type="ECO:0000313" key="8">
    <source>
        <dbReference type="Proteomes" id="UP001155057"/>
    </source>
</evidence>
<dbReference type="PROSITE" id="PS50850">
    <property type="entry name" value="MFS"/>
    <property type="match status" value="1"/>
</dbReference>
<keyword evidence="4 6" id="KW-1133">Transmembrane helix</keyword>
<feature type="transmembrane region" description="Helical" evidence="6">
    <location>
        <begin position="272"/>
        <end position="292"/>
    </location>
</feature>
<dbReference type="PANTHER" id="PTHR23504:SF15">
    <property type="entry name" value="MAJOR FACILITATOR SUPERFAMILY (MFS) PROFILE DOMAIN-CONTAINING PROTEIN"/>
    <property type="match status" value="1"/>
</dbReference>
<feature type="transmembrane region" description="Helical" evidence="6">
    <location>
        <begin position="148"/>
        <end position="170"/>
    </location>
</feature>
<sequence length="429" mass="44473">MQASAGIVVFDMPRRLLLLFFLLFVAMIGFGITLPVLPFFVERLALDEGASTGTVAFHVGGLTSAYALTQLACAPLWGWWADQRGRKPLLIVGLGGFAVAQAAFGLGTSLPLLYGARLVGGASSAALLTTSAAYVADTLPVGQRVVGMAWRGTALNLGVVAGPLLSGLLARRDWHVDMELRHFVFDGFSIPFFAAAGMAVAVLPLVIAWLPESRHAETTTQEARSIVSWRGMVGRLGDVLVLVLASQAFLALFEAAFALYAGQELDFSLGQVGYVFVVCGLVMAVFQGGVAGWMAGRVRTRHQVAVGFGLLGMGLGGLLLVESVPIVLGTVGVLALGMALIDPSLLTLVANRSGSSAGVGLGLQNMASSLGQVIGPVLGGVLYAWRPGLPFQVAAAGALTLAAIVWQAPSASSLHRAGSTGFIGSSRSR</sequence>
<protein>
    <submittedName>
        <fullName evidence="7">DHA1 family multidrug resistance protein-like MFS transporter</fullName>
    </submittedName>
</protein>
<dbReference type="Gene3D" id="1.20.1250.20">
    <property type="entry name" value="MFS general substrate transporter like domains"/>
    <property type="match status" value="1"/>
</dbReference>
<dbReference type="CDD" id="cd17325">
    <property type="entry name" value="MFS_MdtG_SLC18_like"/>
    <property type="match status" value="1"/>
</dbReference>
<dbReference type="EMBL" id="JANUAE010000004">
    <property type="protein sequence ID" value="MCS3709678.1"/>
    <property type="molecule type" value="Genomic_DNA"/>
</dbReference>
<evidence type="ECO:0000313" key="7">
    <source>
        <dbReference type="EMBL" id="MCS3709678.1"/>
    </source>
</evidence>
<dbReference type="InterPro" id="IPR036259">
    <property type="entry name" value="MFS_trans_sf"/>
</dbReference>
<evidence type="ECO:0000256" key="4">
    <source>
        <dbReference type="ARBA" id="ARBA00022989"/>
    </source>
</evidence>
<evidence type="ECO:0000256" key="3">
    <source>
        <dbReference type="ARBA" id="ARBA00022692"/>
    </source>
</evidence>
<feature type="transmembrane region" description="Helical" evidence="6">
    <location>
        <begin position="304"/>
        <end position="321"/>
    </location>
</feature>
<organism evidence="7 8">
    <name type="scientific">Salinibacter ruber</name>
    <dbReference type="NCBI Taxonomy" id="146919"/>
    <lineage>
        <taxon>Bacteria</taxon>
        <taxon>Pseudomonadati</taxon>
        <taxon>Rhodothermota</taxon>
        <taxon>Rhodothermia</taxon>
        <taxon>Rhodothermales</taxon>
        <taxon>Salinibacteraceae</taxon>
        <taxon>Salinibacter</taxon>
    </lineage>
</organism>
<reference evidence="7" key="1">
    <citation type="submission" date="2022-08" db="EMBL/GenBank/DDBJ databases">
        <title>Genomic Encyclopedia of Type Strains, Phase V (KMG-V): Genome sequencing to study the core and pangenomes of soil and plant-associated prokaryotes.</title>
        <authorList>
            <person name="Whitman W."/>
        </authorList>
    </citation>
    <scope>NUCLEOTIDE SEQUENCE</scope>
    <source>
        <strain evidence="7">SP3049</strain>
    </source>
</reference>
<gene>
    <name evidence="7" type="ORF">GGP61_001282</name>
</gene>
<dbReference type="GO" id="GO:0016020">
    <property type="term" value="C:membrane"/>
    <property type="evidence" value="ECO:0007669"/>
    <property type="project" value="UniProtKB-SubCell"/>
</dbReference>
<comment type="subcellular location">
    <subcellularLocation>
        <location evidence="1">Membrane</location>
        <topology evidence="1">Multi-pass membrane protein</topology>
    </subcellularLocation>
</comment>
<dbReference type="PRINTS" id="PR01035">
    <property type="entry name" value="TCRTETA"/>
</dbReference>
<feature type="transmembrane region" description="Helical" evidence="6">
    <location>
        <begin position="57"/>
        <end position="77"/>
    </location>
</feature>
<keyword evidence="5 6" id="KW-0472">Membrane</keyword>
<dbReference type="GO" id="GO:0022857">
    <property type="term" value="F:transmembrane transporter activity"/>
    <property type="evidence" value="ECO:0007669"/>
    <property type="project" value="InterPro"/>
</dbReference>
<feature type="transmembrane region" description="Helical" evidence="6">
    <location>
        <begin position="89"/>
        <end position="108"/>
    </location>
</feature>
<proteinExistence type="predicted"/>
<evidence type="ECO:0000256" key="6">
    <source>
        <dbReference type="SAM" id="Phobius"/>
    </source>
</evidence>
<dbReference type="InterPro" id="IPR001958">
    <property type="entry name" value="Tet-R_TetA/multi-R_MdtG-like"/>
</dbReference>
<evidence type="ECO:0000256" key="5">
    <source>
        <dbReference type="ARBA" id="ARBA00023136"/>
    </source>
</evidence>
<dbReference type="Proteomes" id="UP001155057">
    <property type="component" value="Unassembled WGS sequence"/>
</dbReference>
<name>A0A9X2TR81_9BACT</name>
<comment type="caution">
    <text evidence="7">The sequence shown here is derived from an EMBL/GenBank/DDBJ whole genome shotgun (WGS) entry which is preliminary data.</text>
</comment>
<dbReference type="RefSeq" id="WP_259123506.1">
    <property type="nucleotide sequence ID" value="NZ_JANTZO010000005.1"/>
</dbReference>